<name>A0ABW6BUR8_9BACT</name>
<proteinExistence type="predicted"/>
<evidence type="ECO:0000256" key="1">
    <source>
        <dbReference type="SAM" id="MobiDB-lite"/>
    </source>
</evidence>
<accession>A0ABW6BUR8</accession>
<dbReference type="Pfam" id="PF13692">
    <property type="entry name" value="Glyco_trans_1_4"/>
    <property type="match status" value="1"/>
</dbReference>
<evidence type="ECO:0000313" key="2">
    <source>
        <dbReference type="EMBL" id="MFD3001514.1"/>
    </source>
</evidence>
<dbReference type="RefSeq" id="WP_377485688.1">
    <property type="nucleotide sequence ID" value="NZ_JBHUOX010000010.1"/>
</dbReference>
<organism evidence="2 3">
    <name type="scientific">Pontibacter toksunensis</name>
    <dbReference type="NCBI Taxonomy" id="1332631"/>
    <lineage>
        <taxon>Bacteria</taxon>
        <taxon>Pseudomonadati</taxon>
        <taxon>Bacteroidota</taxon>
        <taxon>Cytophagia</taxon>
        <taxon>Cytophagales</taxon>
        <taxon>Hymenobacteraceae</taxon>
        <taxon>Pontibacter</taxon>
    </lineage>
</organism>
<gene>
    <name evidence="2" type="ORF">ACFS7Z_14180</name>
</gene>
<dbReference type="CDD" id="cd04950">
    <property type="entry name" value="GT4_TuaH-like"/>
    <property type="match status" value="1"/>
</dbReference>
<comment type="caution">
    <text evidence="2">The sequence shown here is derived from an EMBL/GenBank/DDBJ whole genome shotgun (WGS) entry which is preliminary data.</text>
</comment>
<dbReference type="Gene3D" id="3.40.50.11010">
    <property type="match status" value="1"/>
</dbReference>
<dbReference type="EMBL" id="JBHUOX010000010">
    <property type="protein sequence ID" value="MFD3001514.1"/>
    <property type="molecule type" value="Genomic_DNA"/>
</dbReference>
<reference evidence="3" key="1">
    <citation type="journal article" date="2019" name="Int. J. Syst. Evol. Microbiol.">
        <title>The Global Catalogue of Microorganisms (GCM) 10K type strain sequencing project: providing services to taxonomists for standard genome sequencing and annotation.</title>
        <authorList>
            <consortium name="The Broad Institute Genomics Platform"/>
            <consortium name="The Broad Institute Genome Sequencing Center for Infectious Disease"/>
            <person name="Wu L."/>
            <person name="Ma J."/>
        </authorList>
    </citation>
    <scope>NUCLEOTIDE SEQUENCE [LARGE SCALE GENOMIC DNA]</scope>
    <source>
        <strain evidence="3">KCTC 23984</strain>
    </source>
</reference>
<feature type="region of interest" description="Disordered" evidence="1">
    <location>
        <begin position="1"/>
        <end position="34"/>
    </location>
</feature>
<feature type="compositionally biased region" description="Polar residues" evidence="1">
    <location>
        <begin position="1"/>
        <end position="24"/>
    </location>
</feature>
<dbReference type="SUPFAM" id="SSF53756">
    <property type="entry name" value="UDP-Glycosyltransferase/glycogen phosphorylase"/>
    <property type="match status" value="1"/>
</dbReference>
<keyword evidence="3" id="KW-1185">Reference proteome</keyword>
<dbReference type="Gene3D" id="3.40.50.2000">
    <property type="entry name" value="Glycogen Phosphorylase B"/>
    <property type="match status" value="1"/>
</dbReference>
<evidence type="ECO:0000313" key="3">
    <source>
        <dbReference type="Proteomes" id="UP001597641"/>
    </source>
</evidence>
<sequence>MFKTNTTNPVPVNPGENWTDTETNAPAEKRKASSITTETESFLKNLPDVVCLSHLRWDFVYQRPQHLLSRFAKYGRVYFVEEPIFDDSHASRLNVSAREENLYVVVPNLPHRLTAEQIEEEQRTLLNSLLKEQLLERFILWYYTPMALGFSSHLSPALTIYDCMDELSAFKFSPPLLKELEQELFKRADLVFTGGQSLYDSKKKQHMQTHLFPSSIDKAHFAKAKEQLEQPADQAAIPAPRIGFFGVIDERMDLQLIAAVADKRPDWQIVMLGPVVKIDPADLPKRENIQYLGGKSYQELPAYIRGWEVALMPFALNESTEFISPTKTPEYLAAGKPVVSTPVRDVVKPYGEAKLVHIACTPEEFVSGVEAAMAQASDPAWHCDVNAFLAGRSWDNTWRGMVQLMSQALQHQTA</sequence>
<dbReference type="Proteomes" id="UP001597641">
    <property type="component" value="Unassembled WGS sequence"/>
</dbReference>
<protein>
    <submittedName>
        <fullName evidence="2">Glycosyltransferase family 1 protein</fullName>
    </submittedName>
</protein>